<reference evidence="2 3" key="1">
    <citation type="journal article" date="2016" name="Sci. Rep.">
        <title>Draft genome sequencing and secretome analysis of fungal phytopathogen Ascochyta rabiei provides insight into the necrotrophic effector repertoire.</title>
        <authorList>
            <person name="Verma S."/>
            <person name="Gazara R.K."/>
            <person name="Nizam S."/>
            <person name="Parween S."/>
            <person name="Chattopadhyay D."/>
            <person name="Verma P.K."/>
        </authorList>
    </citation>
    <scope>NUCLEOTIDE SEQUENCE [LARGE SCALE GENOMIC DNA]</scope>
    <source>
        <strain evidence="2 3">ArDII</strain>
    </source>
</reference>
<name>A0A163ILQ9_DIDRA</name>
<evidence type="ECO:0000256" key="1">
    <source>
        <dbReference type="SAM" id="MobiDB-lite"/>
    </source>
</evidence>
<feature type="region of interest" description="Disordered" evidence="1">
    <location>
        <begin position="1"/>
        <end position="43"/>
    </location>
</feature>
<dbReference type="AlphaFoldDB" id="A0A163ILQ9"/>
<proteinExistence type="predicted"/>
<keyword evidence="3" id="KW-1185">Reference proteome</keyword>
<organism evidence="2 3">
    <name type="scientific">Didymella rabiei</name>
    <name type="common">Chickpea ascochyta blight fungus</name>
    <name type="synonym">Mycosphaerella rabiei</name>
    <dbReference type="NCBI Taxonomy" id="5454"/>
    <lineage>
        <taxon>Eukaryota</taxon>
        <taxon>Fungi</taxon>
        <taxon>Dikarya</taxon>
        <taxon>Ascomycota</taxon>
        <taxon>Pezizomycotina</taxon>
        <taxon>Dothideomycetes</taxon>
        <taxon>Pleosporomycetidae</taxon>
        <taxon>Pleosporales</taxon>
        <taxon>Pleosporineae</taxon>
        <taxon>Didymellaceae</taxon>
        <taxon>Ascochyta</taxon>
    </lineage>
</organism>
<dbReference type="PANTHER" id="PTHR36448">
    <property type="entry name" value="BLR7373 PROTEIN"/>
    <property type="match status" value="1"/>
</dbReference>
<sequence length="143" mass="15737">MHSRTQADAQRSSSVSRTPQKTRRRDLGLGARGQDAHGAGRGAGGVLLDAEVGDVFIVPFLQPPDKGDGQGTRAFFGSIPMEGEFMMMGAYLRGREWDFAIGGEHEGRFRDVWDVEVPEQDFVLGPSLEGLRGMWAREDMARL</sequence>
<protein>
    <submittedName>
        <fullName evidence="2">Uncharacterized protein</fullName>
    </submittedName>
</protein>
<evidence type="ECO:0000313" key="2">
    <source>
        <dbReference type="EMBL" id="KZM25807.1"/>
    </source>
</evidence>
<evidence type="ECO:0000313" key="3">
    <source>
        <dbReference type="Proteomes" id="UP000076837"/>
    </source>
</evidence>
<dbReference type="PANTHER" id="PTHR36448:SF3">
    <property type="entry name" value="CUPIN TYPE-2 DOMAIN-CONTAINING PROTEIN"/>
    <property type="match status" value="1"/>
</dbReference>
<dbReference type="EMBL" id="JYNV01000120">
    <property type="protein sequence ID" value="KZM25807.1"/>
    <property type="molecule type" value="Genomic_DNA"/>
</dbReference>
<gene>
    <name evidence="2" type="ORF">ST47_g3061</name>
</gene>
<feature type="compositionally biased region" description="Polar residues" evidence="1">
    <location>
        <begin position="1"/>
        <end position="19"/>
    </location>
</feature>
<dbReference type="Proteomes" id="UP000076837">
    <property type="component" value="Unassembled WGS sequence"/>
</dbReference>
<dbReference type="OrthoDB" id="2446447at2759"/>
<dbReference type="InterPro" id="IPR047121">
    <property type="entry name" value="YjiB-like"/>
</dbReference>
<comment type="caution">
    <text evidence="2">The sequence shown here is derived from an EMBL/GenBank/DDBJ whole genome shotgun (WGS) entry which is preliminary data.</text>
</comment>
<accession>A0A163ILQ9</accession>